<dbReference type="Proteomes" id="UP001374535">
    <property type="component" value="Chromosome 1"/>
</dbReference>
<evidence type="ECO:0000313" key="1">
    <source>
        <dbReference type="EMBL" id="WVZ24134.1"/>
    </source>
</evidence>
<reference evidence="1 2" key="1">
    <citation type="journal article" date="2023" name="Life. Sci Alliance">
        <title>Evolutionary insights into 3D genome organization and epigenetic landscape of Vigna mungo.</title>
        <authorList>
            <person name="Junaid A."/>
            <person name="Singh B."/>
            <person name="Bhatia S."/>
        </authorList>
    </citation>
    <scope>NUCLEOTIDE SEQUENCE [LARGE SCALE GENOMIC DNA]</scope>
    <source>
        <strain evidence="1">Urdbean</strain>
    </source>
</reference>
<protein>
    <submittedName>
        <fullName evidence="1">Uncharacterized protein</fullName>
    </submittedName>
</protein>
<dbReference type="EMBL" id="CP144700">
    <property type="protein sequence ID" value="WVZ24134.1"/>
    <property type="molecule type" value="Genomic_DNA"/>
</dbReference>
<organism evidence="1 2">
    <name type="scientific">Vigna mungo</name>
    <name type="common">Black gram</name>
    <name type="synonym">Phaseolus mungo</name>
    <dbReference type="NCBI Taxonomy" id="3915"/>
    <lineage>
        <taxon>Eukaryota</taxon>
        <taxon>Viridiplantae</taxon>
        <taxon>Streptophyta</taxon>
        <taxon>Embryophyta</taxon>
        <taxon>Tracheophyta</taxon>
        <taxon>Spermatophyta</taxon>
        <taxon>Magnoliopsida</taxon>
        <taxon>eudicotyledons</taxon>
        <taxon>Gunneridae</taxon>
        <taxon>Pentapetalae</taxon>
        <taxon>rosids</taxon>
        <taxon>fabids</taxon>
        <taxon>Fabales</taxon>
        <taxon>Fabaceae</taxon>
        <taxon>Papilionoideae</taxon>
        <taxon>50 kb inversion clade</taxon>
        <taxon>NPAAA clade</taxon>
        <taxon>indigoferoid/millettioid clade</taxon>
        <taxon>Phaseoleae</taxon>
        <taxon>Vigna</taxon>
    </lineage>
</organism>
<proteinExistence type="predicted"/>
<accession>A0AAQ3PAJ5</accession>
<dbReference type="AlphaFoldDB" id="A0AAQ3PAJ5"/>
<gene>
    <name evidence="1" type="ORF">V8G54_002678</name>
</gene>
<keyword evidence="2" id="KW-1185">Reference proteome</keyword>
<name>A0AAQ3PAJ5_VIGMU</name>
<evidence type="ECO:0000313" key="2">
    <source>
        <dbReference type="Proteomes" id="UP001374535"/>
    </source>
</evidence>
<sequence length="134" mass="14697">MSFWKQDPPKPTLAFKNFGPILESVPMEWDTCATSAPVASHSADMAFTEEILCARKALAASFESSADHKFVHRIFSSGTQFAYTSFRVCMAFCPSGVSLPPMRTLSGLNRSSIAVPSARNSGFERMVKLMPLLL</sequence>